<evidence type="ECO:0000313" key="2">
    <source>
        <dbReference type="EMBL" id="CUX77270.1"/>
    </source>
</evidence>
<gene>
    <name evidence="1" type="ORF">A3L04_02485</name>
    <name evidence="2" type="ORF">CHITON_0491</name>
</gene>
<evidence type="ECO:0000313" key="3">
    <source>
        <dbReference type="Proteomes" id="UP000093069"/>
    </source>
</evidence>
<dbReference type="Proteomes" id="UP000093069">
    <property type="component" value="Chromosome I"/>
</dbReference>
<reference evidence="2" key="2">
    <citation type="submission" date="2016-01" db="EMBL/GenBank/DDBJ databases">
        <authorList>
            <person name="Oliw E.H."/>
        </authorList>
    </citation>
    <scope>NUCLEOTIDE SEQUENCE</scope>
    <source>
        <strain evidence="2">1</strain>
    </source>
</reference>
<accession>A0A160VR96</accession>
<dbReference type="RefSeq" id="WP_068576419.1">
    <property type="nucleotide sequence ID" value="NZ_CP015193.1"/>
</dbReference>
<dbReference type="Proteomes" id="UP000250189">
    <property type="component" value="Chromosome"/>
</dbReference>
<proteinExistence type="predicted"/>
<dbReference type="OrthoDB" id="86327at2157"/>
<reference evidence="3" key="1">
    <citation type="submission" date="2016-01" db="EMBL/GenBank/DDBJ databases">
        <authorList>
            <person name="Vorgias C.E."/>
        </authorList>
    </citation>
    <scope>NUCLEOTIDE SEQUENCE [LARGE SCALE GENOMIC DNA]</scope>
</reference>
<reference evidence="1 4" key="3">
    <citation type="submission" date="2016-04" db="EMBL/GenBank/DDBJ databases">
        <title>Complete genome sequence of Thermococcus chitonophagus type strain GC74.</title>
        <authorList>
            <person name="Oger P.M."/>
        </authorList>
    </citation>
    <scope>NUCLEOTIDE SEQUENCE [LARGE SCALE GENOMIC DNA]</scope>
    <source>
        <strain evidence="1 4">GC74</strain>
    </source>
</reference>
<keyword evidence="4" id="KW-1185">Reference proteome</keyword>
<name>A0A160VR96_9EURY</name>
<dbReference type="EMBL" id="CP015193">
    <property type="protein sequence ID" value="ASJ16024.1"/>
    <property type="molecule type" value="Genomic_DNA"/>
</dbReference>
<dbReference type="AlphaFoldDB" id="A0A160VR96"/>
<protein>
    <submittedName>
        <fullName evidence="2">Uncharacterized protein</fullName>
    </submittedName>
</protein>
<dbReference type="KEGG" id="tch:CHITON_0491"/>
<dbReference type="GeneID" id="33321405"/>
<sequence>MAVIKIVNPSYQVAFIREFLEGGEFMESSSQERIVAQGNVGKARFKLIYEFSTGNIIIWTPDEDMKLILSRLIKHEKFLRNSIIVGFSHELEAEGDGYTLIRKNRGTVKFIRVGEEAWVARGEDGCYFSATIRGLREILEEI</sequence>
<evidence type="ECO:0000313" key="4">
    <source>
        <dbReference type="Proteomes" id="UP000250189"/>
    </source>
</evidence>
<dbReference type="STRING" id="54262.CHITON_0491"/>
<evidence type="ECO:0000313" key="1">
    <source>
        <dbReference type="EMBL" id="ASJ16024.1"/>
    </source>
</evidence>
<organism evidence="2 3">
    <name type="scientific">Thermococcus chitonophagus</name>
    <dbReference type="NCBI Taxonomy" id="54262"/>
    <lineage>
        <taxon>Archaea</taxon>
        <taxon>Methanobacteriati</taxon>
        <taxon>Methanobacteriota</taxon>
        <taxon>Thermococci</taxon>
        <taxon>Thermococcales</taxon>
        <taxon>Thermococcaceae</taxon>
        <taxon>Thermococcus</taxon>
    </lineage>
</organism>
<dbReference type="EMBL" id="LN999010">
    <property type="protein sequence ID" value="CUX77270.1"/>
    <property type="molecule type" value="Genomic_DNA"/>
</dbReference>